<comment type="caution">
    <text evidence="2">The sequence shown here is derived from an EMBL/GenBank/DDBJ whole genome shotgun (WGS) entry which is preliminary data.</text>
</comment>
<sequence>MTTCVYIQIRCKPGTTYKVAEDIALREIHSELYSTSGEYDLLMKLYVPAEADVGKYINENLLVIDGIERSLTTITFKAF</sequence>
<dbReference type="Pfam" id="PF01037">
    <property type="entry name" value="AsnC_trans_reg"/>
    <property type="match status" value="1"/>
</dbReference>
<gene>
    <name evidence="2" type="ORF">JF290_00340</name>
</gene>
<name>A0A8J7LPX6_9RHOB</name>
<dbReference type="SUPFAM" id="SSF54909">
    <property type="entry name" value="Dimeric alpha+beta barrel"/>
    <property type="match status" value="1"/>
</dbReference>
<organism evidence="2 3">
    <name type="scientific">Sedimentitalea arenosa</name>
    <dbReference type="NCBI Taxonomy" id="2798803"/>
    <lineage>
        <taxon>Bacteria</taxon>
        <taxon>Pseudomonadati</taxon>
        <taxon>Pseudomonadota</taxon>
        <taxon>Alphaproteobacteria</taxon>
        <taxon>Rhodobacterales</taxon>
        <taxon>Paracoccaceae</taxon>
        <taxon>Sedimentitalea</taxon>
    </lineage>
</organism>
<dbReference type="Proteomes" id="UP000619079">
    <property type="component" value="Unassembled WGS sequence"/>
</dbReference>
<evidence type="ECO:0000313" key="2">
    <source>
        <dbReference type="EMBL" id="MBJ6369958.1"/>
    </source>
</evidence>
<keyword evidence="3" id="KW-1185">Reference proteome</keyword>
<evidence type="ECO:0000259" key="1">
    <source>
        <dbReference type="Pfam" id="PF01037"/>
    </source>
</evidence>
<dbReference type="EMBL" id="JAELVR010000001">
    <property type="protein sequence ID" value="MBJ6369958.1"/>
    <property type="molecule type" value="Genomic_DNA"/>
</dbReference>
<evidence type="ECO:0000313" key="3">
    <source>
        <dbReference type="Proteomes" id="UP000619079"/>
    </source>
</evidence>
<dbReference type="InterPro" id="IPR011008">
    <property type="entry name" value="Dimeric_a/b-barrel"/>
</dbReference>
<accession>A0A8J7LPX6</accession>
<dbReference type="AlphaFoldDB" id="A0A8J7LPX6"/>
<protein>
    <submittedName>
        <fullName evidence="2">Lrp/AsnC family transcriptional regulator</fullName>
    </submittedName>
</protein>
<dbReference type="Gene3D" id="3.30.70.920">
    <property type="match status" value="1"/>
</dbReference>
<reference evidence="2" key="1">
    <citation type="submission" date="2020-12" db="EMBL/GenBank/DDBJ databases">
        <title>Sedimentitalea sp. nov., isolated from sand in Incheon.</title>
        <authorList>
            <person name="Kim W."/>
        </authorList>
    </citation>
    <scope>NUCLEOTIDE SEQUENCE</scope>
    <source>
        <strain evidence="2">CAU 1593</strain>
    </source>
</reference>
<proteinExistence type="predicted"/>
<dbReference type="InterPro" id="IPR019887">
    <property type="entry name" value="Tscrpt_reg_AsnC/Lrp_C"/>
</dbReference>
<feature type="domain" description="Transcription regulator AsnC/Lrp ligand binding" evidence="1">
    <location>
        <begin position="7"/>
        <end position="77"/>
    </location>
</feature>
<dbReference type="RefSeq" id="WP_199022726.1">
    <property type="nucleotide sequence ID" value="NZ_JAELVR010000001.1"/>
</dbReference>